<sequence>MPFSSLPIEIVQLIADCIEDVYRPSLFNFSLASRACHKASAFLLFRQINVTVYCRATLKSEINRLVEALSRADSAQYVQCITIKGDIRPRPKNEDDSELEWLQSTGLNEILPDLVI</sequence>
<gene>
    <name evidence="1" type="ORF">EKO04_004539</name>
</gene>
<keyword evidence="2" id="KW-1185">Reference proteome</keyword>
<evidence type="ECO:0000313" key="1">
    <source>
        <dbReference type="EMBL" id="KAF9697179.1"/>
    </source>
</evidence>
<name>A0A8H7MI42_9PLEO</name>
<proteinExistence type="predicted"/>
<reference evidence="1" key="2">
    <citation type="submission" date="2020-09" db="EMBL/GenBank/DDBJ databases">
        <title>Reference genome assembly for Australian Ascochyta lentis isolate Al4.</title>
        <authorList>
            <person name="Lee R.C."/>
            <person name="Farfan-Caceres L.M."/>
            <person name="Debler J.W."/>
            <person name="Williams A.H."/>
            <person name="Henares B.M."/>
        </authorList>
    </citation>
    <scope>NUCLEOTIDE SEQUENCE</scope>
    <source>
        <strain evidence="1">Al4</strain>
    </source>
</reference>
<dbReference type="Proteomes" id="UP000651452">
    <property type="component" value="Unassembled WGS sequence"/>
</dbReference>
<dbReference type="EMBL" id="RZGK01000008">
    <property type="protein sequence ID" value="KAF9697179.1"/>
    <property type="molecule type" value="Genomic_DNA"/>
</dbReference>
<dbReference type="OrthoDB" id="3945550at2759"/>
<reference evidence="1" key="1">
    <citation type="submission" date="2018-12" db="EMBL/GenBank/DDBJ databases">
        <authorList>
            <person name="Syme R.A."/>
            <person name="Farfan-Caceres L."/>
            <person name="Lichtenzveig J."/>
        </authorList>
    </citation>
    <scope>NUCLEOTIDE SEQUENCE</scope>
    <source>
        <strain evidence="1">Al4</strain>
    </source>
</reference>
<evidence type="ECO:0000313" key="2">
    <source>
        <dbReference type="Proteomes" id="UP000651452"/>
    </source>
</evidence>
<dbReference type="AlphaFoldDB" id="A0A8H7MI42"/>
<protein>
    <recommendedName>
        <fullName evidence="3">F-box domain-containing protein</fullName>
    </recommendedName>
</protein>
<evidence type="ECO:0008006" key="3">
    <source>
        <dbReference type="Google" id="ProtNLM"/>
    </source>
</evidence>
<comment type="caution">
    <text evidence="1">The sequence shown here is derived from an EMBL/GenBank/DDBJ whole genome shotgun (WGS) entry which is preliminary data.</text>
</comment>
<organism evidence="1 2">
    <name type="scientific">Ascochyta lentis</name>
    <dbReference type="NCBI Taxonomy" id="205686"/>
    <lineage>
        <taxon>Eukaryota</taxon>
        <taxon>Fungi</taxon>
        <taxon>Dikarya</taxon>
        <taxon>Ascomycota</taxon>
        <taxon>Pezizomycotina</taxon>
        <taxon>Dothideomycetes</taxon>
        <taxon>Pleosporomycetidae</taxon>
        <taxon>Pleosporales</taxon>
        <taxon>Pleosporineae</taxon>
        <taxon>Didymellaceae</taxon>
        <taxon>Ascochyta</taxon>
    </lineage>
</organism>
<accession>A0A8H7MI42</accession>